<dbReference type="PANTHER" id="PTHR10954">
    <property type="entry name" value="RIBONUCLEASE H2 SUBUNIT A"/>
    <property type="match status" value="1"/>
</dbReference>
<evidence type="ECO:0000259" key="17">
    <source>
        <dbReference type="PROSITE" id="PS51975"/>
    </source>
</evidence>
<dbReference type="GO" id="GO:0004523">
    <property type="term" value="F:RNA-DNA hybrid ribonuclease activity"/>
    <property type="evidence" value="ECO:0007669"/>
    <property type="project" value="UniProtKB-UniRule"/>
</dbReference>
<dbReference type="InterPro" id="IPR012337">
    <property type="entry name" value="RNaseH-like_sf"/>
</dbReference>
<dbReference type="NCBIfam" id="NF000595">
    <property type="entry name" value="PRK00015.1-3"/>
    <property type="match status" value="1"/>
</dbReference>
<keyword evidence="9 14" id="KW-0540">Nuclease</keyword>
<dbReference type="Pfam" id="PF01351">
    <property type="entry name" value="RNase_HII"/>
    <property type="match status" value="1"/>
</dbReference>
<keyword evidence="11 14" id="KW-0255">Endonuclease</keyword>
<comment type="cofactor">
    <cofactor evidence="14 15">
        <name>Mn(2+)</name>
        <dbReference type="ChEBI" id="CHEBI:29035"/>
    </cofactor>
    <cofactor evidence="14 15">
        <name>Mg(2+)</name>
        <dbReference type="ChEBI" id="CHEBI:18420"/>
    </cofactor>
    <text evidence="14 15">Manganese or magnesium. Binds 1 divalent metal ion per monomer in the absence of substrate. May bind a second metal ion after substrate binding.</text>
</comment>
<evidence type="ECO:0000256" key="8">
    <source>
        <dbReference type="ARBA" id="ARBA00022490"/>
    </source>
</evidence>
<dbReference type="GO" id="GO:0003723">
    <property type="term" value="F:RNA binding"/>
    <property type="evidence" value="ECO:0007669"/>
    <property type="project" value="UniProtKB-UniRule"/>
</dbReference>
<evidence type="ECO:0000256" key="11">
    <source>
        <dbReference type="ARBA" id="ARBA00022759"/>
    </source>
</evidence>
<comment type="cofactor">
    <cofactor evidence="2">
        <name>Mg(2+)</name>
        <dbReference type="ChEBI" id="CHEBI:18420"/>
    </cofactor>
</comment>
<name>A0A6I8ME82_9FUSO</name>
<keyword evidence="13 14" id="KW-0464">Manganese</keyword>
<dbReference type="Gene3D" id="3.30.420.10">
    <property type="entry name" value="Ribonuclease H-like superfamily/Ribonuclease H"/>
    <property type="match status" value="1"/>
</dbReference>
<evidence type="ECO:0000256" key="15">
    <source>
        <dbReference type="PROSITE-ProRule" id="PRU01319"/>
    </source>
</evidence>
<evidence type="ECO:0000256" key="9">
    <source>
        <dbReference type="ARBA" id="ARBA00022722"/>
    </source>
</evidence>
<dbReference type="InterPro" id="IPR001352">
    <property type="entry name" value="RNase_HII/HIII"/>
</dbReference>
<dbReference type="GO" id="GO:0043137">
    <property type="term" value="P:DNA replication, removal of RNA primer"/>
    <property type="evidence" value="ECO:0007669"/>
    <property type="project" value="TreeGrafter"/>
</dbReference>
<evidence type="ECO:0000256" key="14">
    <source>
        <dbReference type="HAMAP-Rule" id="MF_00052"/>
    </source>
</evidence>
<evidence type="ECO:0000256" key="3">
    <source>
        <dbReference type="ARBA" id="ARBA00004065"/>
    </source>
</evidence>
<evidence type="ECO:0000313" key="19">
    <source>
        <dbReference type="Proteomes" id="UP000419017"/>
    </source>
</evidence>
<evidence type="ECO:0000256" key="13">
    <source>
        <dbReference type="ARBA" id="ARBA00023211"/>
    </source>
</evidence>
<evidence type="ECO:0000256" key="1">
    <source>
        <dbReference type="ARBA" id="ARBA00000077"/>
    </source>
</evidence>
<evidence type="ECO:0000256" key="6">
    <source>
        <dbReference type="ARBA" id="ARBA00012180"/>
    </source>
</evidence>
<sequence>MLEYSDVIGVDEVGRGPLFGEVVAVCAYIKDINKDRDIFEKINDSKKLSEKKREELYEKIIKSDNILYAVGIASEKEIDEINILNATFLAMNRALEKLDIKDKMVIVDGNKLIKGYNGKQEFLVKADSKNLTVSLASIIAKVYRDNMMKEYAKVYKNYGLENHKGYGTKKHYEAIIKYGITDKHRKSFLKKILEVRDNEV</sequence>
<feature type="binding site" evidence="14 15">
    <location>
        <position position="108"/>
    </location>
    <ligand>
        <name>a divalent metal cation</name>
        <dbReference type="ChEBI" id="CHEBI:60240"/>
    </ligand>
</feature>
<dbReference type="InterPro" id="IPR036397">
    <property type="entry name" value="RNaseH_sf"/>
</dbReference>
<accession>A0A6I8ME82</accession>
<evidence type="ECO:0000256" key="2">
    <source>
        <dbReference type="ARBA" id="ARBA00001946"/>
    </source>
</evidence>
<dbReference type="Proteomes" id="UP000419017">
    <property type="component" value="Unassembled WGS sequence"/>
</dbReference>
<dbReference type="InterPro" id="IPR022898">
    <property type="entry name" value="RNase_HII"/>
</dbReference>
<evidence type="ECO:0000313" key="18">
    <source>
        <dbReference type="EMBL" id="VWL85775.1"/>
    </source>
</evidence>
<gene>
    <name evidence="14" type="primary">rnhB</name>
    <name evidence="18" type="ORF">OMES3154_01063</name>
</gene>
<evidence type="ECO:0000256" key="10">
    <source>
        <dbReference type="ARBA" id="ARBA00022723"/>
    </source>
</evidence>
<keyword evidence="8 14" id="KW-0963">Cytoplasm</keyword>
<reference evidence="18 19" key="1">
    <citation type="submission" date="2019-10" db="EMBL/GenBank/DDBJ databases">
        <authorList>
            <person name="Blom J."/>
        </authorList>
    </citation>
    <scope>NUCLEOTIDE SEQUENCE [LARGE SCALE GENOMIC DNA]</scope>
    <source>
        <strain evidence="18 19">ES3154-GLU</strain>
    </source>
</reference>
<comment type="similarity">
    <text evidence="5 14 16">Belongs to the RNase HII family.</text>
</comment>
<comment type="function">
    <text evidence="3 14 16">Endonuclease that specifically degrades the RNA of RNA-DNA hybrids.</text>
</comment>
<dbReference type="EC" id="3.1.26.4" evidence="6 14"/>
<evidence type="ECO:0000256" key="12">
    <source>
        <dbReference type="ARBA" id="ARBA00022801"/>
    </source>
</evidence>
<evidence type="ECO:0000256" key="5">
    <source>
        <dbReference type="ARBA" id="ARBA00007383"/>
    </source>
</evidence>
<protein>
    <recommendedName>
        <fullName evidence="7 14">Ribonuclease HII</fullName>
        <shortName evidence="14">RNase HII</shortName>
        <ecNumber evidence="6 14">3.1.26.4</ecNumber>
    </recommendedName>
</protein>
<keyword evidence="10 14" id="KW-0479">Metal-binding</keyword>
<organism evidence="18 19">
    <name type="scientific">Oceanivirga miroungae</name>
    <dbReference type="NCBI Taxonomy" id="1130046"/>
    <lineage>
        <taxon>Bacteria</taxon>
        <taxon>Fusobacteriati</taxon>
        <taxon>Fusobacteriota</taxon>
        <taxon>Fusobacteriia</taxon>
        <taxon>Fusobacteriales</taxon>
        <taxon>Leptotrichiaceae</taxon>
        <taxon>Oceanivirga</taxon>
    </lineage>
</organism>
<keyword evidence="12 14" id="KW-0378">Hydrolase</keyword>
<dbReference type="HAMAP" id="MF_00052_B">
    <property type="entry name" value="RNase_HII_B"/>
    <property type="match status" value="1"/>
</dbReference>
<dbReference type="AlphaFoldDB" id="A0A6I8ME82"/>
<feature type="domain" description="RNase H type-2" evidence="17">
    <location>
        <begin position="5"/>
        <end position="200"/>
    </location>
</feature>
<dbReference type="GO" id="GO:0032299">
    <property type="term" value="C:ribonuclease H2 complex"/>
    <property type="evidence" value="ECO:0007669"/>
    <property type="project" value="TreeGrafter"/>
</dbReference>
<evidence type="ECO:0000256" key="4">
    <source>
        <dbReference type="ARBA" id="ARBA00004496"/>
    </source>
</evidence>
<proteinExistence type="inferred from homology"/>
<dbReference type="InterPro" id="IPR024567">
    <property type="entry name" value="RNase_HII/HIII_dom"/>
</dbReference>
<dbReference type="GO" id="GO:0030145">
    <property type="term" value="F:manganese ion binding"/>
    <property type="evidence" value="ECO:0007669"/>
    <property type="project" value="UniProtKB-UniRule"/>
</dbReference>
<feature type="binding site" evidence="14 15">
    <location>
        <position position="11"/>
    </location>
    <ligand>
        <name>a divalent metal cation</name>
        <dbReference type="ChEBI" id="CHEBI:60240"/>
    </ligand>
</feature>
<comment type="catalytic activity">
    <reaction evidence="1 14 15 16">
        <text>Endonucleolytic cleavage to 5'-phosphomonoester.</text>
        <dbReference type="EC" id="3.1.26.4"/>
    </reaction>
</comment>
<dbReference type="GO" id="GO:0005737">
    <property type="term" value="C:cytoplasm"/>
    <property type="evidence" value="ECO:0007669"/>
    <property type="project" value="UniProtKB-SubCell"/>
</dbReference>
<evidence type="ECO:0000256" key="16">
    <source>
        <dbReference type="RuleBase" id="RU003515"/>
    </source>
</evidence>
<dbReference type="CDD" id="cd07182">
    <property type="entry name" value="RNase_HII_bacteria_HII_like"/>
    <property type="match status" value="1"/>
</dbReference>
<dbReference type="SUPFAM" id="SSF53098">
    <property type="entry name" value="Ribonuclease H-like"/>
    <property type="match status" value="1"/>
</dbReference>
<keyword evidence="19" id="KW-1185">Reference proteome</keyword>
<evidence type="ECO:0000256" key="7">
    <source>
        <dbReference type="ARBA" id="ARBA00019179"/>
    </source>
</evidence>
<dbReference type="PANTHER" id="PTHR10954:SF18">
    <property type="entry name" value="RIBONUCLEASE HII"/>
    <property type="match status" value="1"/>
</dbReference>
<dbReference type="EMBL" id="CABWIB010000001">
    <property type="protein sequence ID" value="VWL85775.1"/>
    <property type="molecule type" value="Genomic_DNA"/>
</dbReference>
<comment type="subcellular location">
    <subcellularLocation>
        <location evidence="4 14">Cytoplasm</location>
    </subcellularLocation>
</comment>
<dbReference type="RefSeq" id="WP_156683748.1">
    <property type="nucleotide sequence ID" value="NZ_CABWIB010000001.1"/>
</dbReference>
<feature type="binding site" evidence="14 15">
    <location>
        <position position="12"/>
    </location>
    <ligand>
        <name>a divalent metal cation</name>
        <dbReference type="ChEBI" id="CHEBI:60240"/>
    </ligand>
</feature>
<dbReference type="PROSITE" id="PS51975">
    <property type="entry name" value="RNASE_H_2"/>
    <property type="match status" value="1"/>
</dbReference>
<dbReference type="GO" id="GO:0006298">
    <property type="term" value="P:mismatch repair"/>
    <property type="evidence" value="ECO:0007669"/>
    <property type="project" value="TreeGrafter"/>
</dbReference>